<keyword evidence="2" id="KW-0812">Transmembrane</keyword>
<dbReference type="InterPro" id="IPR013057">
    <property type="entry name" value="AA_transpt_TM"/>
</dbReference>
<comment type="subcellular location">
    <subcellularLocation>
        <location evidence="1">Membrane</location>
        <topology evidence="1">Multi-pass membrane protein</topology>
    </subcellularLocation>
</comment>
<reference evidence="5 6" key="1">
    <citation type="journal article" date="2011" name="Cell">
        <title>The monarch butterfly genome yields insights into long-distance migration.</title>
        <authorList>
            <person name="Zhan S."/>
            <person name="Merlin C."/>
            <person name="Boore J.L."/>
            <person name="Reppert S.M."/>
        </authorList>
    </citation>
    <scope>NUCLEOTIDE SEQUENCE [LARGE SCALE GENOMIC DNA]</scope>
    <source>
        <strain evidence="5">F-2</strain>
    </source>
</reference>
<evidence type="ECO:0000313" key="5">
    <source>
        <dbReference type="EMBL" id="OWR52176.1"/>
    </source>
</evidence>
<dbReference type="EMBL" id="AGBW02008928">
    <property type="protein sequence ID" value="OWR52176.1"/>
    <property type="molecule type" value="Genomic_DNA"/>
</dbReference>
<keyword evidence="4" id="KW-0472">Membrane</keyword>
<keyword evidence="3" id="KW-1133">Transmembrane helix</keyword>
<evidence type="ECO:0000256" key="4">
    <source>
        <dbReference type="ARBA" id="ARBA00023136"/>
    </source>
</evidence>
<name>A0A212FEJ9_DANPL</name>
<evidence type="ECO:0000313" key="6">
    <source>
        <dbReference type="Proteomes" id="UP000007151"/>
    </source>
</evidence>
<sequence length="450" mass="50781">MSGPQPSGAGRGNWKNLAPSQADEDAFDYVKFRNTAKPSGYIGSVANMVKGALGGGILGGHVAYMKAGIAVALPFNLIFGIYMTFCLHILVLSAQILYRRTRVTFMTYPDVGEAAMACFPNPKVAKYSKIFRYTIDIIIGIDLYGSCACYQIIIAKSIKQLVENLDKDAPEDAGRDIRIYLAIMMIPVILVCLIIHLKYLAPLSIVANLIICVCIFLTVYYSMINNPTFGGMKLYTEIYNFFEFTGMIVFSMSCSGVVIPIENNMEKPKNFPKVLLTGMTIIIVFTYLVSFFGYTGYLEKCESPITVNFPMTLWAKLLKGGIAIMIYVTHALNFWVPFNLCFYYIKFLHDQNKLFMWELIYRAFFCFLVSIVAIIFPNINALMGFLGAFCLSNMAFIWPNLIYLMVIWQRPGLGKFRWRLWRAVILMGVGVFILICGTIVNFTELMSVFK</sequence>
<accession>A0A212FEJ9</accession>
<proteinExistence type="predicted"/>
<dbReference type="GO" id="GO:0015179">
    <property type="term" value="F:L-amino acid transmembrane transporter activity"/>
    <property type="evidence" value="ECO:0007669"/>
    <property type="project" value="TreeGrafter"/>
</dbReference>
<dbReference type="KEGG" id="dpl:KGM_211069"/>
<dbReference type="GO" id="GO:0005774">
    <property type="term" value="C:vacuolar membrane"/>
    <property type="evidence" value="ECO:0007669"/>
    <property type="project" value="TreeGrafter"/>
</dbReference>
<evidence type="ECO:0000256" key="1">
    <source>
        <dbReference type="ARBA" id="ARBA00004141"/>
    </source>
</evidence>
<organism evidence="5 6">
    <name type="scientific">Danaus plexippus plexippus</name>
    <dbReference type="NCBI Taxonomy" id="278856"/>
    <lineage>
        <taxon>Eukaryota</taxon>
        <taxon>Metazoa</taxon>
        <taxon>Ecdysozoa</taxon>
        <taxon>Arthropoda</taxon>
        <taxon>Hexapoda</taxon>
        <taxon>Insecta</taxon>
        <taxon>Pterygota</taxon>
        <taxon>Neoptera</taxon>
        <taxon>Endopterygota</taxon>
        <taxon>Lepidoptera</taxon>
        <taxon>Glossata</taxon>
        <taxon>Ditrysia</taxon>
        <taxon>Papilionoidea</taxon>
        <taxon>Nymphalidae</taxon>
        <taxon>Danainae</taxon>
        <taxon>Danaini</taxon>
        <taxon>Danaina</taxon>
        <taxon>Danaus</taxon>
        <taxon>Danaus</taxon>
    </lineage>
</organism>
<evidence type="ECO:0000256" key="2">
    <source>
        <dbReference type="ARBA" id="ARBA00022692"/>
    </source>
</evidence>
<dbReference type="PANTHER" id="PTHR22950">
    <property type="entry name" value="AMINO ACID TRANSPORTER"/>
    <property type="match status" value="1"/>
</dbReference>
<keyword evidence="6" id="KW-1185">Reference proteome</keyword>
<dbReference type="Pfam" id="PF01490">
    <property type="entry name" value="Aa_trans"/>
    <property type="match status" value="1"/>
</dbReference>
<comment type="caution">
    <text evidence="5">The sequence shown here is derived from an EMBL/GenBank/DDBJ whole genome shotgun (WGS) entry which is preliminary data.</text>
</comment>
<protein>
    <submittedName>
        <fullName evidence="5">Proton-coupled amino acid transporter</fullName>
    </submittedName>
</protein>
<dbReference type="OrthoDB" id="2417221at2759"/>
<dbReference type="AlphaFoldDB" id="A0A212FEJ9"/>
<dbReference type="PANTHER" id="PTHR22950:SF349">
    <property type="entry name" value="AMINO ACID TRANSPORTER TRANSMEMBRANE DOMAIN-CONTAINING PROTEIN"/>
    <property type="match status" value="1"/>
</dbReference>
<evidence type="ECO:0000256" key="3">
    <source>
        <dbReference type="ARBA" id="ARBA00022989"/>
    </source>
</evidence>
<dbReference type="Proteomes" id="UP000007151">
    <property type="component" value="Unassembled WGS sequence"/>
</dbReference>
<gene>
    <name evidence="5" type="ORF">KGM_211069</name>
</gene>